<dbReference type="InterPro" id="IPR001959">
    <property type="entry name" value="Transposase"/>
</dbReference>
<reference evidence="11 12" key="1">
    <citation type="submission" date="2019-06" db="EMBL/GenBank/DDBJ databases">
        <title>Sequencing the genomes of 1000 actinobacteria strains.</title>
        <authorList>
            <person name="Klenk H.-P."/>
        </authorList>
    </citation>
    <scope>NUCLEOTIDE SEQUENCE [LARGE SCALE GENOMIC DNA]</scope>
    <source>
        <strain evidence="11 12">DSM 45015</strain>
    </source>
</reference>
<comment type="similarity">
    <text evidence="1">In the C-terminal section; belongs to the transposase 35 family.</text>
</comment>
<evidence type="ECO:0000259" key="10">
    <source>
        <dbReference type="Pfam" id="PF12323"/>
    </source>
</evidence>
<keyword evidence="2" id="KW-0815">Transposition</keyword>
<keyword evidence="3" id="KW-0479">Metal-binding</keyword>
<dbReference type="GO" id="GO:0006310">
    <property type="term" value="P:DNA recombination"/>
    <property type="evidence" value="ECO:0007669"/>
    <property type="project" value="UniProtKB-KW"/>
</dbReference>
<evidence type="ECO:0000313" key="12">
    <source>
        <dbReference type="Proteomes" id="UP000317422"/>
    </source>
</evidence>
<feature type="domain" description="Transposase putative helix-turn-helix" evidence="10">
    <location>
        <begin position="1"/>
        <end position="34"/>
    </location>
</feature>
<keyword evidence="7" id="KW-0175">Coiled coil</keyword>
<gene>
    <name evidence="11" type="ORF">FHX37_2555</name>
</gene>
<evidence type="ECO:0000259" key="8">
    <source>
        <dbReference type="Pfam" id="PF01385"/>
    </source>
</evidence>
<feature type="coiled-coil region" evidence="7">
    <location>
        <begin position="43"/>
        <end position="70"/>
    </location>
</feature>
<dbReference type="GO" id="GO:0032196">
    <property type="term" value="P:transposition"/>
    <property type="evidence" value="ECO:0007669"/>
    <property type="project" value="UniProtKB-KW"/>
</dbReference>
<sequence length="425" mass="47201">MKRERGHKARMYPTPGQANALEAQAHAARTMWNLLHDWWTQVSENRRIDLKDAEQAIKQARADIDWLAELPAQAAQAVLKTYVQAWRNCWGGRAGKPTFKSRLRSRMAVDVPQGRDLAIRRLNRRWGTVRVPNIGMVRFRWTRGLPVGKHADAHNKVTGARLVREANGWHIVFRVRTDVKEPAPHTGPGVGIDRGVAKPLALSDGTVREHGPWFTVGEEEYLRRLERKSARQRRHRTLGHPTSNRLRRTYDQIAGLRARAKRRALDWQHKTTTALAETFGVIGVEDLTITSMTASARGTVDAPGRNVRQKTGLNRSIAGEAWGRTVTLLEYKLADRGGHLVRVPAPGTSRRCSACGVTTSGNRDSQDRFACKAPGCGHTDNADTNAACNVAHAAKQQAPQDIAGARTWSPRRQAGYEASTASGPH</sequence>
<dbReference type="InterPro" id="IPR021027">
    <property type="entry name" value="Transposase_put_HTH"/>
</dbReference>
<keyword evidence="6" id="KW-0233">DNA recombination</keyword>
<name>A0A543NL80_9ACTN</name>
<dbReference type="OrthoDB" id="6230307at2"/>
<evidence type="ECO:0000256" key="7">
    <source>
        <dbReference type="SAM" id="Coils"/>
    </source>
</evidence>
<proteinExistence type="inferred from homology"/>
<feature type="domain" description="Probable transposase IS891/IS1136/IS1341" evidence="8">
    <location>
        <begin position="173"/>
        <end position="294"/>
    </location>
</feature>
<keyword evidence="5" id="KW-0238">DNA-binding</keyword>
<dbReference type="InterPro" id="IPR010095">
    <property type="entry name" value="Cas12f1-like_TNB"/>
</dbReference>
<dbReference type="Pfam" id="PF12323">
    <property type="entry name" value="HTH_OrfB_IS605"/>
    <property type="match status" value="1"/>
</dbReference>
<evidence type="ECO:0000259" key="9">
    <source>
        <dbReference type="Pfam" id="PF07282"/>
    </source>
</evidence>
<feature type="domain" description="Cas12f1-like TNB" evidence="9">
    <location>
        <begin position="322"/>
        <end position="390"/>
    </location>
</feature>
<organism evidence="11 12">
    <name type="scientific">Haloactinospora alba</name>
    <dbReference type="NCBI Taxonomy" id="405555"/>
    <lineage>
        <taxon>Bacteria</taxon>
        <taxon>Bacillati</taxon>
        <taxon>Actinomycetota</taxon>
        <taxon>Actinomycetes</taxon>
        <taxon>Streptosporangiales</taxon>
        <taxon>Nocardiopsidaceae</taxon>
        <taxon>Haloactinospora</taxon>
    </lineage>
</organism>
<dbReference type="Pfam" id="PF07282">
    <property type="entry name" value="Cas12f1-like_TNB"/>
    <property type="match status" value="1"/>
</dbReference>
<comment type="caution">
    <text evidence="11">The sequence shown here is derived from an EMBL/GenBank/DDBJ whole genome shotgun (WGS) entry which is preliminary data.</text>
</comment>
<dbReference type="NCBIfam" id="NF040570">
    <property type="entry name" value="guided_TnpB"/>
    <property type="match status" value="1"/>
</dbReference>
<evidence type="ECO:0000256" key="5">
    <source>
        <dbReference type="ARBA" id="ARBA00023125"/>
    </source>
</evidence>
<accession>A0A543NL80</accession>
<evidence type="ECO:0000313" key="11">
    <source>
        <dbReference type="EMBL" id="TQN32580.1"/>
    </source>
</evidence>
<keyword evidence="4" id="KW-0862">Zinc</keyword>
<dbReference type="Pfam" id="PF01385">
    <property type="entry name" value="OrfB_IS605"/>
    <property type="match status" value="1"/>
</dbReference>
<dbReference type="RefSeq" id="WP_141924054.1">
    <property type="nucleotide sequence ID" value="NZ_VFQC01000001.1"/>
</dbReference>
<dbReference type="Proteomes" id="UP000317422">
    <property type="component" value="Unassembled WGS sequence"/>
</dbReference>
<evidence type="ECO:0000256" key="2">
    <source>
        <dbReference type="ARBA" id="ARBA00022578"/>
    </source>
</evidence>
<protein>
    <submittedName>
        <fullName evidence="11">Putative transposase</fullName>
    </submittedName>
</protein>
<evidence type="ECO:0000256" key="3">
    <source>
        <dbReference type="ARBA" id="ARBA00022723"/>
    </source>
</evidence>
<evidence type="ECO:0000256" key="6">
    <source>
        <dbReference type="ARBA" id="ARBA00023172"/>
    </source>
</evidence>
<keyword evidence="12" id="KW-1185">Reference proteome</keyword>
<evidence type="ECO:0000256" key="4">
    <source>
        <dbReference type="ARBA" id="ARBA00022833"/>
    </source>
</evidence>
<dbReference type="EMBL" id="VFQC01000001">
    <property type="protein sequence ID" value="TQN32580.1"/>
    <property type="molecule type" value="Genomic_DNA"/>
</dbReference>
<dbReference type="GO" id="GO:0003677">
    <property type="term" value="F:DNA binding"/>
    <property type="evidence" value="ECO:0007669"/>
    <property type="project" value="UniProtKB-KW"/>
</dbReference>
<dbReference type="GO" id="GO:0046872">
    <property type="term" value="F:metal ion binding"/>
    <property type="evidence" value="ECO:0007669"/>
    <property type="project" value="UniProtKB-KW"/>
</dbReference>
<evidence type="ECO:0000256" key="1">
    <source>
        <dbReference type="ARBA" id="ARBA00008761"/>
    </source>
</evidence>
<dbReference type="AlphaFoldDB" id="A0A543NL80"/>